<dbReference type="EMBL" id="CP046904">
    <property type="protein sequence ID" value="QGZ41109.1"/>
    <property type="molecule type" value="Genomic_DNA"/>
</dbReference>
<sequence length="211" mass="23519">MTFDDLKTARPDLAFIAHWIKPGAHVLDVGCGDGVMMDYLQTDKGCTGYGLELADEQVLASTERGVRVIQQDFEKGRLALFGDDTFDTVLCLSALQMMQHVEALLRDIVRVGIEAIVSFPNFAYWPHRVALLRGRMPVSKTLPYQWYDTPNVRCATIEDFRALAAEVGVEVIEYVALAEGKIVEFLPNLRGELAVFRLRKRSGARSGAVAR</sequence>
<dbReference type="InterPro" id="IPR010743">
    <property type="entry name" value="Methionine_synth_MetW"/>
</dbReference>
<dbReference type="EMBL" id="VLKW01000001">
    <property type="protein sequence ID" value="TWI51032.1"/>
    <property type="molecule type" value="Genomic_DNA"/>
</dbReference>
<dbReference type="OrthoDB" id="9792690at2"/>
<dbReference type="SUPFAM" id="SSF53335">
    <property type="entry name" value="S-adenosyl-L-methionine-dependent methyltransferases"/>
    <property type="match status" value="1"/>
</dbReference>
<organism evidence="2 3">
    <name type="scientific">Pseudoduganella flava</name>
    <dbReference type="NCBI Taxonomy" id="871742"/>
    <lineage>
        <taxon>Bacteria</taxon>
        <taxon>Pseudomonadati</taxon>
        <taxon>Pseudomonadota</taxon>
        <taxon>Betaproteobacteria</taxon>
        <taxon>Burkholderiales</taxon>
        <taxon>Oxalobacteraceae</taxon>
        <taxon>Telluria group</taxon>
        <taxon>Pseudoduganella</taxon>
    </lineage>
</organism>
<reference evidence="2" key="2">
    <citation type="submission" date="2019-07" db="EMBL/GenBank/DDBJ databases">
        <authorList>
            <person name="Whitman W."/>
            <person name="Huntemann M."/>
            <person name="Clum A."/>
            <person name="Pillay M."/>
            <person name="Palaniappan K."/>
            <person name="Varghese N."/>
            <person name="Mikhailova N."/>
            <person name="Stamatis D."/>
            <person name="Reddy T."/>
            <person name="Daum C."/>
            <person name="Shapiro N."/>
            <person name="Ivanova N."/>
            <person name="Kyrpides N."/>
            <person name="Woyke T."/>
        </authorList>
    </citation>
    <scope>NUCLEOTIDE SEQUENCE</scope>
    <source>
        <strain evidence="2">CGMCC 1.10685</strain>
    </source>
</reference>
<dbReference type="CDD" id="cd02440">
    <property type="entry name" value="AdoMet_MTases"/>
    <property type="match status" value="1"/>
</dbReference>
<evidence type="ECO:0000313" key="1">
    <source>
        <dbReference type="EMBL" id="QGZ41109.1"/>
    </source>
</evidence>
<accession>A0A562Q2Y3</accession>
<evidence type="ECO:0000313" key="4">
    <source>
        <dbReference type="Proteomes" id="UP000437862"/>
    </source>
</evidence>
<dbReference type="Proteomes" id="UP000315112">
    <property type="component" value="Unassembled WGS sequence"/>
</dbReference>
<protein>
    <submittedName>
        <fullName evidence="2">Methionine biosynthesis protein MetW</fullName>
    </submittedName>
</protein>
<dbReference type="InterPro" id="IPR029063">
    <property type="entry name" value="SAM-dependent_MTases_sf"/>
</dbReference>
<dbReference type="Gene3D" id="3.40.50.150">
    <property type="entry name" value="Vaccinia Virus protein VP39"/>
    <property type="match status" value="1"/>
</dbReference>
<proteinExistence type="predicted"/>
<reference evidence="2 3" key="1">
    <citation type="journal article" date="2015" name="Stand. Genomic Sci.">
        <title>Genomic Encyclopedia of Bacterial and Archaeal Type Strains, Phase III: the genomes of soil and plant-associated and newly described type strains.</title>
        <authorList>
            <person name="Whitman W.B."/>
            <person name="Woyke T."/>
            <person name="Klenk H.P."/>
            <person name="Zhou Y."/>
            <person name="Lilburn T.G."/>
            <person name="Beck B.J."/>
            <person name="De Vos P."/>
            <person name="Vandamme P."/>
            <person name="Eisen J.A."/>
            <person name="Garrity G."/>
            <person name="Hugenholtz P."/>
            <person name="Kyrpides N.C."/>
        </authorList>
    </citation>
    <scope>NUCLEOTIDE SEQUENCE [LARGE SCALE GENOMIC DNA]</scope>
    <source>
        <strain evidence="2 3">CGMCC 1.10685</strain>
    </source>
</reference>
<reference evidence="1 4" key="3">
    <citation type="submission" date="2019-12" db="EMBL/GenBank/DDBJ databases">
        <title>Draft Genome Sequences of Six Type Strains of the Genus Massilia.</title>
        <authorList>
            <person name="Miess H."/>
            <person name="Frediansyah A."/>
            <person name="Goeker M."/>
            <person name="Gross H."/>
        </authorList>
    </citation>
    <scope>NUCLEOTIDE SEQUENCE [LARGE SCALE GENOMIC DNA]</scope>
    <source>
        <strain evidence="1 4">DSM 26639</strain>
    </source>
</reference>
<evidence type="ECO:0000313" key="3">
    <source>
        <dbReference type="Proteomes" id="UP000315112"/>
    </source>
</evidence>
<dbReference type="RefSeq" id="WP_145872501.1">
    <property type="nucleotide sequence ID" value="NZ_CP046904.1"/>
</dbReference>
<dbReference type="Pfam" id="PF07021">
    <property type="entry name" value="MetW"/>
    <property type="match status" value="1"/>
</dbReference>
<dbReference type="Proteomes" id="UP000437862">
    <property type="component" value="Chromosome"/>
</dbReference>
<dbReference type="NCBIfam" id="TIGR02081">
    <property type="entry name" value="metW"/>
    <property type="match status" value="1"/>
</dbReference>
<dbReference type="AlphaFoldDB" id="A0A562Q2Y3"/>
<evidence type="ECO:0000313" key="2">
    <source>
        <dbReference type="EMBL" id="TWI51032.1"/>
    </source>
</evidence>
<gene>
    <name evidence="1" type="primary">metW</name>
    <name evidence="1" type="ORF">GO485_19985</name>
    <name evidence="2" type="ORF">IP92_00014</name>
</gene>
<name>A0A562Q2Y3_9BURK</name>
<keyword evidence="4" id="KW-1185">Reference proteome</keyword>